<proteinExistence type="predicted"/>
<keyword evidence="2" id="KW-0472">Membrane</keyword>
<evidence type="ECO:0000313" key="4">
    <source>
        <dbReference type="Proteomes" id="UP000703295"/>
    </source>
</evidence>
<gene>
    <name evidence="3" type="ORF">H6A31_02090</name>
</gene>
<keyword evidence="2" id="KW-1133">Transmembrane helix</keyword>
<feature type="compositionally biased region" description="Basic and acidic residues" evidence="1">
    <location>
        <begin position="65"/>
        <end position="76"/>
    </location>
</feature>
<protein>
    <submittedName>
        <fullName evidence="3">Uncharacterized protein</fullName>
    </submittedName>
</protein>
<feature type="region of interest" description="Disordered" evidence="1">
    <location>
        <begin position="54"/>
        <end position="76"/>
    </location>
</feature>
<accession>A0ABS2ESI7</accession>
<keyword evidence="2" id="KW-0812">Transmembrane</keyword>
<reference evidence="3 4" key="1">
    <citation type="journal article" date="2021" name="Sci. Rep.">
        <title>The distribution of antibiotic resistance genes in chicken gut microbiota commensals.</title>
        <authorList>
            <person name="Juricova H."/>
            <person name="Matiasovicova J."/>
            <person name="Kubasova T."/>
            <person name="Cejkova D."/>
            <person name="Rychlik I."/>
        </authorList>
    </citation>
    <scope>NUCLEOTIDE SEQUENCE [LARGE SCALE GENOMIC DNA]</scope>
    <source>
        <strain evidence="3 4">An801</strain>
    </source>
</reference>
<sequence length="76" mass="8504">MLKTLLITLLIVAICIALLSVKIIFKKNGRFPNTHVSGNKAMRKRGIGCVQSQDREAQHLNPHAIPERQSVRTEAE</sequence>
<dbReference type="EMBL" id="JACJJW010000003">
    <property type="protein sequence ID" value="MBM6757494.1"/>
    <property type="molecule type" value="Genomic_DNA"/>
</dbReference>
<comment type="caution">
    <text evidence="3">The sequence shown here is derived from an EMBL/GenBank/DDBJ whole genome shotgun (WGS) entry which is preliminary data.</text>
</comment>
<evidence type="ECO:0000313" key="3">
    <source>
        <dbReference type="EMBL" id="MBM6757494.1"/>
    </source>
</evidence>
<name>A0ABS2ESI7_9BACE</name>
<dbReference type="RefSeq" id="WP_204474276.1">
    <property type="nucleotide sequence ID" value="NZ_JACJJW010000003.1"/>
</dbReference>
<evidence type="ECO:0000256" key="2">
    <source>
        <dbReference type="SAM" id="Phobius"/>
    </source>
</evidence>
<evidence type="ECO:0000256" key="1">
    <source>
        <dbReference type="SAM" id="MobiDB-lite"/>
    </source>
</evidence>
<feature type="transmembrane region" description="Helical" evidence="2">
    <location>
        <begin position="6"/>
        <end position="25"/>
    </location>
</feature>
<keyword evidence="4" id="KW-1185">Reference proteome</keyword>
<dbReference type="Proteomes" id="UP000703295">
    <property type="component" value="Unassembled WGS sequence"/>
</dbReference>
<organism evidence="3 4">
    <name type="scientific">Bacteroides mediterraneensis</name>
    <dbReference type="NCBI Taxonomy" id="1841856"/>
    <lineage>
        <taxon>Bacteria</taxon>
        <taxon>Pseudomonadati</taxon>
        <taxon>Bacteroidota</taxon>
        <taxon>Bacteroidia</taxon>
        <taxon>Bacteroidales</taxon>
        <taxon>Bacteroidaceae</taxon>
        <taxon>Bacteroides</taxon>
    </lineage>
</organism>